<dbReference type="PANTHER" id="PTHR30451:SF5">
    <property type="entry name" value="SLR0019 PROTEIN"/>
    <property type="match status" value="1"/>
</dbReference>
<dbReference type="Pfam" id="PF13953">
    <property type="entry name" value="PapC_C"/>
    <property type="match status" value="1"/>
</dbReference>
<dbReference type="Gene3D" id="2.60.40.3110">
    <property type="match status" value="1"/>
</dbReference>
<evidence type="ECO:0000313" key="4">
    <source>
        <dbReference type="Proteomes" id="UP001056132"/>
    </source>
</evidence>
<dbReference type="PANTHER" id="PTHR30451">
    <property type="entry name" value="OUTER MEMBRANE USHER PROTEIN"/>
    <property type="match status" value="1"/>
</dbReference>
<dbReference type="GO" id="GO:0015473">
    <property type="term" value="F:fimbrial usher porin activity"/>
    <property type="evidence" value="ECO:0007669"/>
    <property type="project" value="InterPro"/>
</dbReference>
<dbReference type="InterPro" id="IPR043142">
    <property type="entry name" value="PapC-like_C_sf"/>
</dbReference>
<feature type="chain" id="PRO_5042277978" evidence="1">
    <location>
        <begin position="36"/>
        <end position="828"/>
    </location>
</feature>
<sequence>MSQPPRGGAAARAPRKLALALLCGVAMDLMAGAHAWSQPVPEADDGAPTAFYLQAAVNGVEKELIVRVDRRAGVLYMAAGELEELGVRVDELPFGPDQQIALDAVPGLGYDYDAAAQRIALRVPEGLLRAQRLGAEPPALPPVQSGTGLVVNYAFNLQTTRLSLDEQREVQRNPSPLQGAGTHGPQPLIGEQAFADSYDRLNRTLSLSSELRFYSPLGVLQNSGVTTLHEGQTEYLRQDTYWTYQDPRRLMSYTVGDFVSAALPWSRAVRMGGVSVAHNFDTRPDLVTYPVPSLGGSAVVPTTVDLYLNGLRQFSAQSSGGPFVIATPPALTGAGTATLVYRDQLGREVIVNRPLYVDARLLARGLSEYAVQAGYARRNYGSLSFDYAGSPTATASGRYGVTDAVTVEAHAEAASGLRNAGIGGLVQLGYFGVANAAISGSTGDASGMQFSGGYQYISRAFSFTVQGIHAANQYRDLGTLEGVPVPENQLYITLSVPLTARQTLSVSYSRQDASFLGGSRIVSVGYTASIGSRFNIFANVFKDYDQRQTVGAFIGVTVSLGNSVSVGTNASSYDGRKSVSVTANRPVDYDKGGFGWNVQADAGSETYRRGLGRVDYRGRYGDVTAQAEHINSGSIESNHVSLYGAGSLVVADGAVLAGRSIYDAFAVVSTDGLADVPVLRENRLVGKTNAGGRLLVPDLLPYDGNRIAISTLGLPAEASVTTDRQVVVPPTRAGVTVRFPVTRYEGATVLLVDAQGQPLPVGAHVVLEGSDATAVVGYDGAVFLPALQPDNRVTVTFGDRTCTAQVPYAPRDVMTSIGPFPCVLRERP</sequence>
<dbReference type="EMBL" id="CP097330">
    <property type="protein sequence ID" value="URF04737.1"/>
    <property type="molecule type" value="Genomic_DNA"/>
</dbReference>
<dbReference type="AlphaFoldDB" id="A0AAE9L1G6"/>
<dbReference type="Proteomes" id="UP001056132">
    <property type="component" value="Chromosome 1"/>
</dbReference>
<accession>A0AAE9L1G6</accession>
<reference evidence="3" key="1">
    <citation type="journal article" date="2022" name="Microbiol. Resour. Announc.">
        <title>Genome Sequence of Cupriavidus campinensis Strain G5, a Member of a Bacterial Consortium Capable of Polyethylene Degradation.</title>
        <authorList>
            <person name="Schneider B."/>
            <person name="Pfeiffer F."/>
            <person name="Dyall-Smith M."/>
            <person name="Kunte H.J."/>
        </authorList>
    </citation>
    <scope>NUCLEOTIDE SEQUENCE</scope>
    <source>
        <strain evidence="3">G5</strain>
    </source>
</reference>
<gene>
    <name evidence="3" type="ORF">M5D45_02485</name>
</gene>
<dbReference type="RefSeq" id="WP_250025049.1">
    <property type="nucleotide sequence ID" value="NZ_CP097330.1"/>
</dbReference>
<feature type="signal peptide" evidence="1">
    <location>
        <begin position="1"/>
        <end position="35"/>
    </location>
</feature>
<dbReference type="InterPro" id="IPR025949">
    <property type="entry name" value="PapC-like_C"/>
</dbReference>
<proteinExistence type="predicted"/>
<dbReference type="GO" id="GO:0009279">
    <property type="term" value="C:cell outer membrane"/>
    <property type="evidence" value="ECO:0007669"/>
    <property type="project" value="TreeGrafter"/>
</dbReference>
<evidence type="ECO:0000259" key="2">
    <source>
        <dbReference type="Pfam" id="PF13953"/>
    </source>
</evidence>
<dbReference type="Gene3D" id="2.60.40.2070">
    <property type="match status" value="1"/>
</dbReference>
<organism evidence="3 4">
    <name type="scientific">Cupriavidus campinensis</name>
    <dbReference type="NCBI Taxonomy" id="151783"/>
    <lineage>
        <taxon>Bacteria</taxon>
        <taxon>Pseudomonadati</taxon>
        <taxon>Pseudomonadota</taxon>
        <taxon>Betaproteobacteria</taxon>
        <taxon>Burkholderiales</taxon>
        <taxon>Burkholderiaceae</taxon>
        <taxon>Cupriavidus</taxon>
    </lineage>
</organism>
<feature type="domain" description="PapC-like C-terminal" evidence="2">
    <location>
        <begin position="751"/>
        <end position="805"/>
    </location>
</feature>
<dbReference type="KEGG" id="ccam:M5D45_02485"/>
<protein>
    <submittedName>
        <fullName evidence="3">Fimbria/pilus outer membrane usher protein</fullName>
    </submittedName>
</protein>
<evidence type="ECO:0000313" key="3">
    <source>
        <dbReference type="EMBL" id="URF04737.1"/>
    </source>
</evidence>
<dbReference type="Gene3D" id="2.60.40.2610">
    <property type="entry name" value="Outer membrane usher protein FimD, plug domain"/>
    <property type="match status" value="1"/>
</dbReference>
<dbReference type="GO" id="GO:0009297">
    <property type="term" value="P:pilus assembly"/>
    <property type="evidence" value="ECO:0007669"/>
    <property type="project" value="InterPro"/>
</dbReference>
<keyword evidence="1" id="KW-0732">Signal</keyword>
<name>A0AAE9L1G6_9BURK</name>
<dbReference type="InterPro" id="IPR042186">
    <property type="entry name" value="FimD_plug_dom"/>
</dbReference>
<evidence type="ECO:0000256" key="1">
    <source>
        <dbReference type="SAM" id="SignalP"/>
    </source>
</evidence>
<reference evidence="3" key="2">
    <citation type="submission" date="2022-05" db="EMBL/GenBank/DDBJ databases">
        <authorList>
            <person name="Kunte H.-J."/>
        </authorList>
    </citation>
    <scope>NUCLEOTIDE SEQUENCE</scope>
    <source>
        <strain evidence="3">G5</strain>
    </source>
</reference>
<dbReference type="Pfam" id="PF00577">
    <property type="entry name" value="Usher"/>
    <property type="match status" value="1"/>
</dbReference>
<dbReference type="InterPro" id="IPR000015">
    <property type="entry name" value="Fimb_usher"/>
</dbReference>